<organism evidence="1 2">
    <name type="scientific">Brevibacterium phage Cantare</name>
    <dbReference type="NCBI Taxonomy" id="2338395"/>
    <lineage>
        <taxon>Viruses</taxon>
        <taxon>Duplodnaviria</taxon>
        <taxon>Heunggongvirae</taxon>
        <taxon>Uroviricota</taxon>
        <taxon>Caudoviricetes</taxon>
        <taxon>Cantarevirus</taxon>
        <taxon>Cantarevirus cantare</taxon>
    </lineage>
</organism>
<dbReference type="GeneID" id="77952969"/>
<reference evidence="1 2" key="1">
    <citation type="submission" date="2018-10" db="EMBL/GenBank/DDBJ databases">
        <authorList>
            <person name="Zack K."/>
            <person name="Garlena R.A."/>
            <person name="Russell D.A."/>
            <person name="Pope W.H."/>
            <person name="Jacobs-Sera D."/>
            <person name="Hatfull G.F."/>
        </authorList>
    </citation>
    <scope>NUCLEOTIDE SEQUENCE [LARGE SCALE GENOMIC DNA]</scope>
</reference>
<evidence type="ECO:0000313" key="1">
    <source>
        <dbReference type="EMBL" id="AYQ99253.1"/>
    </source>
</evidence>
<sequence>MPNQLVTVDAKTLDFPQAVKNKLAEYFPTIDHANNIAMANASRYVNLNSSVTADADKLAKRDSNGLFEIQDATGAKHPVSLAQLDSRVPEGGYPVVSQLRNGLMSSVDKIKLDGATASYNSINNLVMRNADGNVHGNGFFVKPEGTQPNYANSITRKDYVDAQVATRAPSSHAHNASDINAGTLDPLRLPIVTATVNGAMLATDKSKLDKATPSATPNTLVSTDVNGRFQVVAPSATADVANKGYVDGKKWSGADITTGLVDPARIANATNALDGLMSKTDKALLDTATDNASINSIMKRDSNGNVRVRTVLTDAVQSTMTNALTRKDYVDEQVATRAPSTHNHSGDQITSGTIPVGVLPVVTSTTDGIMTSADKVKLDGATAVPEASNSIVRRTTGGHIQGMNFITEAPQPGAVNSLTRKDYVDAQIATRALSSHNHSGTQITSGTINPARIANATASIDGLMSMADKSKLDGAGYDAGASKLVMTNNLNQIKAGAFFVQAGETQSLYAHSLTRKDYVDGLIAQQVTLAGELGTADLNTITTPGDYYVSGGANATTTNNYPANGTVGTLSVRRFHATSVWVIQTLAVWNKNEVWVRSANSATGWTAWKLQATTDYVDAKTWSGSDITTGTINPARIANATASLDGLMSKADKSKLDKATPASTPNTLVLSDSAGRFQVPAPSTNVNDVVNKAYVDGKNWSGADITSGTINPARIANATASLDGLMSKADKSKLDDATVFKTANTIPLRNAQGNIEVGTPTNDNQAVSKGFVNGYEVLWTGAYYMQGAQSIDIPGGIMAQKTGIILVWGGYDNGSVANHSFTYDFIPKAHIELFTGYGVICTSVHSNNAGTPQIIVKYVYVSNTRITGNDANKDGIANLRVLRAIIGI</sequence>
<evidence type="ECO:0000313" key="2">
    <source>
        <dbReference type="Proteomes" id="UP000279277"/>
    </source>
</evidence>
<proteinExistence type="predicted"/>
<dbReference type="Proteomes" id="UP000279277">
    <property type="component" value="Segment"/>
</dbReference>
<accession>A0A3G3LZJ5</accession>
<dbReference type="KEGG" id="vg:77952969"/>
<gene>
    <name evidence="1" type="primary">33</name>
    <name evidence="1" type="ORF">PBI_CANTARE_33</name>
</gene>
<name>A0A3G3LZJ5_9CAUD</name>
<dbReference type="RefSeq" id="YP_010676608.1">
    <property type="nucleotide sequence ID" value="NC_071014.1"/>
</dbReference>
<dbReference type="EMBL" id="MK016493">
    <property type="protein sequence ID" value="AYQ99253.1"/>
    <property type="molecule type" value="Genomic_DNA"/>
</dbReference>
<keyword evidence="2" id="KW-1185">Reference proteome</keyword>
<dbReference type="CDD" id="cd19958">
    <property type="entry name" value="pyocin_knob"/>
    <property type="match status" value="1"/>
</dbReference>
<protein>
    <submittedName>
        <fullName evidence="1">Minor tail protein</fullName>
    </submittedName>
</protein>